<name>A0A396RL14_9SPHN</name>
<dbReference type="OrthoDB" id="4865570at2"/>
<proteinExistence type="predicted"/>
<comment type="caution">
    <text evidence="1">The sequence shown here is derived from an EMBL/GenBank/DDBJ whole genome shotgun (WGS) entry which is preliminary data.</text>
</comment>
<dbReference type="RefSeq" id="WP_118864595.1">
    <property type="nucleotide sequence ID" value="NZ_QWLV01000006.1"/>
</dbReference>
<dbReference type="PANTHER" id="PTHR36152">
    <property type="entry name" value="CYTOPLASMIC PROTEIN-RELATED"/>
    <property type="match status" value="1"/>
</dbReference>
<sequence>MSVDIYLKLAGIPGECEKQGHENEIEVMSFSFGANQTGSFHKGGQGGGAGKASISDLSIMKEVDKSSPLLFQACATGRHIPDATIYSQKAGGNNTPVTYYEIKMTDLMVSSHQNSGSGGGDAIMETVTFNFARLDFVYTGQTKEGGKGAPVKAFFDVRKAEAG</sequence>
<dbReference type="InterPro" id="IPR036624">
    <property type="entry name" value="Hcp1-lik_sf"/>
</dbReference>
<dbReference type="Proteomes" id="UP000266693">
    <property type="component" value="Unassembled WGS sequence"/>
</dbReference>
<dbReference type="AlphaFoldDB" id="A0A396RL14"/>
<evidence type="ECO:0000313" key="2">
    <source>
        <dbReference type="Proteomes" id="UP000266693"/>
    </source>
</evidence>
<dbReference type="SUPFAM" id="SSF141452">
    <property type="entry name" value="Hcp1-like"/>
    <property type="match status" value="1"/>
</dbReference>
<reference evidence="1 2" key="1">
    <citation type="submission" date="2018-08" db="EMBL/GenBank/DDBJ databases">
        <title>The multiple taxonomic identification of Sphingomonas gilva.</title>
        <authorList>
            <person name="Zhu D."/>
            <person name="Zheng S."/>
        </authorList>
    </citation>
    <scope>NUCLEOTIDE SEQUENCE [LARGE SCALE GENOMIC DNA]</scope>
    <source>
        <strain evidence="1 2">ZDH117</strain>
    </source>
</reference>
<keyword evidence="2" id="KW-1185">Reference proteome</keyword>
<dbReference type="NCBIfam" id="TIGR03344">
    <property type="entry name" value="VI_effect_Hcp1"/>
    <property type="match status" value="1"/>
</dbReference>
<protein>
    <submittedName>
        <fullName evidence="1">Hcp1 family type VI secretion system effector</fullName>
    </submittedName>
</protein>
<gene>
    <name evidence="1" type="ORF">D1610_12875</name>
</gene>
<dbReference type="PANTHER" id="PTHR36152:SF5">
    <property type="entry name" value="PROTEIN HCP1"/>
    <property type="match status" value="1"/>
</dbReference>
<evidence type="ECO:0000313" key="1">
    <source>
        <dbReference type="EMBL" id="RHW17014.1"/>
    </source>
</evidence>
<dbReference type="InterPro" id="IPR008514">
    <property type="entry name" value="T6SS_Hcp"/>
</dbReference>
<dbReference type="EMBL" id="QWLV01000006">
    <property type="protein sequence ID" value="RHW17014.1"/>
    <property type="molecule type" value="Genomic_DNA"/>
</dbReference>
<dbReference type="InterPro" id="IPR053165">
    <property type="entry name" value="HSI-I_assembly_Hcp1"/>
</dbReference>
<accession>A0A396RL14</accession>
<dbReference type="Gene3D" id="2.30.110.20">
    <property type="entry name" value="Hcp1-like"/>
    <property type="match status" value="1"/>
</dbReference>
<dbReference type="Pfam" id="PF05638">
    <property type="entry name" value="T6SS_HCP"/>
    <property type="match status" value="1"/>
</dbReference>
<organism evidence="1 2">
    <name type="scientific">Sphingomonas gilva</name>
    <dbReference type="NCBI Taxonomy" id="2305907"/>
    <lineage>
        <taxon>Bacteria</taxon>
        <taxon>Pseudomonadati</taxon>
        <taxon>Pseudomonadota</taxon>
        <taxon>Alphaproteobacteria</taxon>
        <taxon>Sphingomonadales</taxon>
        <taxon>Sphingomonadaceae</taxon>
        <taxon>Sphingomonas</taxon>
    </lineage>
</organism>